<organism evidence="5 6">
    <name type="scientific">Xanthobacter tagetidis</name>
    <dbReference type="NCBI Taxonomy" id="60216"/>
    <lineage>
        <taxon>Bacteria</taxon>
        <taxon>Pseudomonadati</taxon>
        <taxon>Pseudomonadota</taxon>
        <taxon>Alphaproteobacteria</taxon>
        <taxon>Hyphomicrobiales</taxon>
        <taxon>Xanthobacteraceae</taxon>
        <taxon>Xanthobacter</taxon>
    </lineage>
</organism>
<dbReference type="NCBIfam" id="TIGR00787">
    <property type="entry name" value="dctP"/>
    <property type="match status" value="1"/>
</dbReference>
<keyword evidence="6" id="KW-1185">Reference proteome</keyword>
<dbReference type="EMBL" id="RCTF01000016">
    <property type="protein sequence ID" value="RLP75106.1"/>
    <property type="molecule type" value="Genomic_DNA"/>
</dbReference>
<evidence type="ECO:0000256" key="4">
    <source>
        <dbReference type="SAM" id="SignalP"/>
    </source>
</evidence>
<dbReference type="PANTHER" id="PTHR33376">
    <property type="match status" value="1"/>
</dbReference>
<reference evidence="5 6" key="1">
    <citation type="submission" date="2018-10" db="EMBL/GenBank/DDBJ databases">
        <title>Xanthobacter tagetidis genome sequencing and assembly.</title>
        <authorList>
            <person name="Maclea K.S."/>
            <person name="Goen A.E."/>
            <person name="Fatima S.A."/>
        </authorList>
    </citation>
    <scope>NUCLEOTIDE SEQUENCE [LARGE SCALE GENOMIC DNA]</scope>
    <source>
        <strain evidence="5 6">ATCC 700314</strain>
    </source>
</reference>
<accession>A0A3L7A442</accession>
<evidence type="ECO:0000256" key="3">
    <source>
        <dbReference type="ARBA" id="ARBA00022729"/>
    </source>
</evidence>
<name>A0A3L7A442_9HYPH</name>
<dbReference type="Proteomes" id="UP000269692">
    <property type="component" value="Unassembled WGS sequence"/>
</dbReference>
<dbReference type="Gene3D" id="3.40.190.170">
    <property type="entry name" value="Bacterial extracellular solute-binding protein, family 7"/>
    <property type="match status" value="1"/>
</dbReference>
<dbReference type="Pfam" id="PF03480">
    <property type="entry name" value="DctP"/>
    <property type="match status" value="1"/>
</dbReference>
<dbReference type="SUPFAM" id="SSF53850">
    <property type="entry name" value="Periplasmic binding protein-like II"/>
    <property type="match status" value="1"/>
</dbReference>
<feature type="signal peptide" evidence="4">
    <location>
        <begin position="1"/>
        <end position="32"/>
    </location>
</feature>
<evidence type="ECO:0000256" key="1">
    <source>
        <dbReference type="ARBA" id="ARBA00009023"/>
    </source>
</evidence>
<dbReference type="OrthoDB" id="9803763at2"/>
<proteinExistence type="inferred from homology"/>
<dbReference type="InterPro" id="IPR018389">
    <property type="entry name" value="DctP_fam"/>
</dbReference>
<evidence type="ECO:0000313" key="5">
    <source>
        <dbReference type="EMBL" id="RLP75106.1"/>
    </source>
</evidence>
<dbReference type="NCBIfam" id="NF037995">
    <property type="entry name" value="TRAP_S1"/>
    <property type="match status" value="1"/>
</dbReference>
<sequence>MLFARQEDCMKMNCLRASLVAFALTAAPMSVAGIASAETIRVSYVTAADHPYGLGVKKFGEIVEAKTGGRIRVRGFPSGQIGAEVPSISAAQGGILEVVVTSTAAVSGVDKAFGVFDLPYIFESDRQADAILDGPLGTAMLHRLDGKGLTGLCFWEAGFHQVTNSRRPIKSLDDLRGLKIRTIQNPVMIDAVNALGANAVPLPYTEVYTGLETKAIDGQTGTYPLVYANKIFEVQKYIAEANLFYAPVAVLMSKKFYDSLSPADQAIMRDACTEARTTEREANRALSPEALKQMKAAGLESTVLDAATIAAFKEKLRPVVDKHMKGIDPEVVATLQAELAKLGPSGSASGK</sequence>
<dbReference type="CDD" id="cd13679">
    <property type="entry name" value="PBP2_TRAP_YiaO_like"/>
    <property type="match status" value="1"/>
</dbReference>
<keyword evidence="3 4" id="KW-0732">Signal</keyword>
<dbReference type="PIRSF" id="PIRSF006470">
    <property type="entry name" value="DctB"/>
    <property type="match status" value="1"/>
</dbReference>
<keyword evidence="2" id="KW-0813">Transport</keyword>
<feature type="chain" id="PRO_5018323091" evidence="4">
    <location>
        <begin position="33"/>
        <end position="351"/>
    </location>
</feature>
<evidence type="ECO:0000313" key="6">
    <source>
        <dbReference type="Proteomes" id="UP000269692"/>
    </source>
</evidence>
<comment type="similarity">
    <text evidence="1">Belongs to the bacterial solute-binding protein 7 family.</text>
</comment>
<dbReference type="AlphaFoldDB" id="A0A3L7A442"/>
<protein>
    <submittedName>
        <fullName evidence="5">TRAP transporter substrate-binding protein</fullName>
    </submittedName>
</protein>
<dbReference type="PANTHER" id="PTHR33376:SF7">
    <property type="entry name" value="C4-DICARBOXYLATE-BINDING PROTEIN DCTB"/>
    <property type="match status" value="1"/>
</dbReference>
<evidence type="ECO:0000256" key="2">
    <source>
        <dbReference type="ARBA" id="ARBA00022448"/>
    </source>
</evidence>
<dbReference type="GO" id="GO:0055085">
    <property type="term" value="P:transmembrane transport"/>
    <property type="evidence" value="ECO:0007669"/>
    <property type="project" value="InterPro"/>
</dbReference>
<dbReference type="InterPro" id="IPR004682">
    <property type="entry name" value="TRAP_DctP"/>
</dbReference>
<comment type="caution">
    <text evidence="5">The sequence shown here is derived from an EMBL/GenBank/DDBJ whole genome shotgun (WGS) entry which is preliminary data.</text>
</comment>
<dbReference type="InterPro" id="IPR038404">
    <property type="entry name" value="TRAP_DctP_sf"/>
</dbReference>
<gene>
    <name evidence="5" type="ORF">D9R14_17140</name>
</gene>
<dbReference type="GO" id="GO:0030288">
    <property type="term" value="C:outer membrane-bounded periplasmic space"/>
    <property type="evidence" value="ECO:0007669"/>
    <property type="project" value="InterPro"/>
</dbReference>